<name>A0A2S8GI92_9BACT</name>
<evidence type="ECO:0000256" key="1">
    <source>
        <dbReference type="ARBA" id="ARBA00023015"/>
    </source>
</evidence>
<sequence length="385" mass="43756">MKRRKTVALLIETSNAYARGLLEGIISYVHEHQPWSIYVPEQERGASPPAWLKSWRGDGAIVRIETPQIAAVVKKLKMPVVDVSAAQLVPGVPWVETDDAEIARGAAEHLLERGFREFAFCGEPHFNWSKWREESFVQRLKEAKRRCHIFESTPRDDDSFSWTREKRRMAAWLHKLPKPVGLMACYDIKAQQVLDICRELEIAVPEQVAVIGVDNDRLLCDLCTPPLSSVIPDTRTTGYEAARLLDRQMNGENVADEGIFIPPLGIATRQSSDVMATEDPIIARAMQFIREHACDGVNVQDVLTVVPLSRRVLEYRFKEAAGKTPHEALVQVRLDRVRQLLRDTQLSMADIADRTGFEHVEYMSSAFRKKTGMSPSEYRRQVQPK</sequence>
<feature type="domain" description="HTH araC/xylS-type" evidence="4">
    <location>
        <begin position="283"/>
        <end position="381"/>
    </location>
</feature>
<dbReference type="CDD" id="cd01543">
    <property type="entry name" value="PBP1_XylR"/>
    <property type="match status" value="1"/>
</dbReference>
<comment type="caution">
    <text evidence="5">The sequence shown here is derived from an EMBL/GenBank/DDBJ whole genome shotgun (WGS) entry which is preliminary data.</text>
</comment>
<dbReference type="InterPro" id="IPR018060">
    <property type="entry name" value="HTH_AraC"/>
</dbReference>
<dbReference type="RefSeq" id="WP_105337430.1">
    <property type="nucleotide sequence ID" value="NZ_PUHZ01000021.1"/>
</dbReference>
<dbReference type="Pfam" id="PF13377">
    <property type="entry name" value="Peripla_BP_3"/>
    <property type="match status" value="1"/>
</dbReference>
<dbReference type="Gene3D" id="1.10.10.60">
    <property type="entry name" value="Homeodomain-like"/>
    <property type="match status" value="1"/>
</dbReference>
<dbReference type="PANTHER" id="PTHR30146">
    <property type="entry name" value="LACI-RELATED TRANSCRIPTIONAL REPRESSOR"/>
    <property type="match status" value="1"/>
</dbReference>
<dbReference type="GO" id="GO:0003700">
    <property type="term" value="F:DNA-binding transcription factor activity"/>
    <property type="evidence" value="ECO:0007669"/>
    <property type="project" value="InterPro"/>
</dbReference>
<accession>A0A2S8GI92</accession>
<dbReference type="InterPro" id="IPR054031">
    <property type="entry name" value="XylR_PBP1"/>
</dbReference>
<evidence type="ECO:0000313" key="5">
    <source>
        <dbReference type="EMBL" id="PQO44031.1"/>
    </source>
</evidence>
<dbReference type="SMART" id="SM00342">
    <property type="entry name" value="HTH_ARAC"/>
    <property type="match status" value="1"/>
</dbReference>
<dbReference type="InterPro" id="IPR009057">
    <property type="entry name" value="Homeodomain-like_sf"/>
</dbReference>
<keyword evidence="3" id="KW-0804">Transcription</keyword>
<dbReference type="InterPro" id="IPR028082">
    <property type="entry name" value="Peripla_BP_I"/>
</dbReference>
<dbReference type="SUPFAM" id="SSF46689">
    <property type="entry name" value="Homeodomain-like"/>
    <property type="match status" value="2"/>
</dbReference>
<dbReference type="EMBL" id="PUHZ01000021">
    <property type="protein sequence ID" value="PQO44031.1"/>
    <property type="molecule type" value="Genomic_DNA"/>
</dbReference>
<dbReference type="OrthoDB" id="9795616at2"/>
<dbReference type="Pfam" id="PF22177">
    <property type="entry name" value="PBP1_XylR"/>
    <property type="match status" value="1"/>
</dbReference>
<reference evidence="5 6" key="1">
    <citation type="submission" date="2018-02" db="EMBL/GenBank/DDBJ databases">
        <title>Comparative genomes isolates from brazilian mangrove.</title>
        <authorList>
            <person name="Araujo J.E."/>
            <person name="Taketani R.G."/>
            <person name="Silva M.C.P."/>
            <person name="Loureco M.V."/>
            <person name="Andreote F.D."/>
        </authorList>
    </citation>
    <scope>NUCLEOTIDE SEQUENCE [LARGE SCALE GENOMIC DNA]</scope>
    <source>
        <strain evidence="5 6">Nap-Phe MGV</strain>
    </source>
</reference>
<evidence type="ECO:0000256" key="3">
    <source>
        <dbReference type="ARBA" id="ARBA00023163"/>
    </source>
</evidence>
<evidence type="ECO:0000313" key="6">
    <source>
        <dbReference type="Proteomes" id="UP000237819"/>
    </source>
</evidence>
<dbReference type="Pfam" id="PF12833">
    <property type="entry name" value="HTH_18"/>
    <property type="match status" value="1"/>
</dbReference>
<dbReference type="GO" id="GO:0000976">
    <property type="term" value="F:transcription cis-regulatory region binding"/>
    <property type="evidence" value="ECO:0007669"/>
    <property type="project" value="TreeGrafter"/>
</dbReference>
<dbReference type="Proteomes" id="UP000237819">
    <property type="component" value="Unassembled WGS sequence"/>
</dbReference>
<dbReference type="PANTHER" id="PTHR30146:SF24">
    <property type="entry name" value="XYLOSE OPERON REGULATORY PROTEIN"/>
    <property type="match status" value="1"/>
</dbReference>
<dbReference type="PROSITE" id="PS01124">
    <property type="entry name" value="HTH_ARAC_FAMILY_2"/>
    <property type="match status" value="1"/>
</dbReference>
<gene>
    <name evidence="5" type="ORF">C5Y93_21045</name>
</gene>
<protein>
    <submittedName>
        <fullName evidence="5">XylR family transcriptional regulator</fullName>
    </submittedName>
</protein>
<organism evidence="5 6">
    <name type="scientific">Blastopirellula marina</name>
    <dbReference type="NCBI Taxonomy" id="124"/>
    <lineage>
        <taxon>Bacteria</taxon>
        <taxon>Pseudomonadati</taxon>
        <taxon>Planctomycetota</taxon>
        <taxon>Planctomycetia</taxon>
        <taxon>Pirellulales</taxon>
        <taxon>Pirellulaceae</taxon>
        <taxon>Blastopirellula</taxon>
    </lineage>
</organism>
<dbReference type="SUPFAM" id="SSF53822">
    <property type="entry name" value="Periplasmic binding protein-like I"/>
    <property type="match status" value="1"/>
</dbReference>
<evidence type="ECO:0000256" key="2">
    <source>
        <dbReference type="ARBA" id="ARBA00023125"/>
    </source>
</evidence>
<proteinExistence type="predicted"/>
<evidence type="ECO:0000259" key="4">
    <source>
        <dbReference type="PROSITE" id="PS01124"/>
    </source>
</evidence>
<keyword evidence="2" id="KW-0238">DNA-binding</keyword>
<dbReference type="AlphaFoldDB" id="A0A2S8GI92"/>
<keyword evidence="1" id="KW-0805">Transcription regulation</keyword>
<dbReference type="Gene3D" id="3.40.50.2300">
    <property type="match status" value="2"/>
</dbReference>
<dbReference type="InterPro" id="IPR046335">
    <property type="entry name" value="LacI/GalR-like_sensor"/>
</dbReference>